<evidence type="ECO:0000256" key="1">
    <source>
        <dbReference type="PROSITE-ProRule" id="PRU00339"/>
    </source>
</evidence>
<accession>A0A554VPS0</accession>
<dbReference type="AlphaFoldDB" id="A0A554VPS0"/>
<dbReference type="EMBL" id="VLNR01000006">
    <property type="protein sequence ID" value="TSE10484.1"/>
    <property type="molecule type" value="Genomic_DNA"/>
</dbReference>
<feature type="coiled-coil region" evidence="2">
    <location>
        <begin position="282"/>
        <end position="309"/>
    </location>
</feature>
<dbReference type="PROSITE" id="PS50005">
    <property type="entry name" value="TPR"/>
    <property type="match status" value="1"/>
</dbReference>
<proteinExistence type="predicted"/>
<dbReference type="InterPro" id="IPR019734">
    <property type="entry name" value="TPR_rpt"/>
</dbReference>
<dbReference type="SUPFAM" id="SSF48452">
    <property type="entry name" value="TPR-like"/>
    <property type="match status" value="2"/>
</dbReference>
<feature type="repeat" description="TPR" evidence="1">
    <location>
        <begin position="212"/>
        <end position="245"/>
    </location>
</feature>
<dbReference type="Gene3D" id="1.25.40.10">
    <property type="entry name" value="Tetratricopeptide repeat domain"/>
    <property type="match status" value="1"/>
</dbReference>
<dbReference type="PROSITE" id="PS51257">
    <property type="entry name" value="PROKAR_LIPOPROTEIN"/>
    <property type="match status" value="1"/>
</dbReference>
<evidence type="ECO:0000313" key="4">
    <source>
        <dbReference type="Proteomes" id="UP000318833"/>
    </source>
</evidence>
<keyword evidence="4" id="KW-1185">Reference proteome</keyword>
<evidence type="ECO:0000313" key="3">
    <source>
        <dbReference type="EMBL" id="TSE10484.1"/>
    </source>
</evidence>
<organism evidence="3 4">
    <name type="scientific">Aquimarina algiphila</name>
    <dbReference type="NCBI Taxonomy" id="2047982"/>
    <lineage>
        <taxon>Bacteria</taxon>
        <taxon>Pseudomonadati</taxon>
        <taxon>Bacteroidota</taxon>
        <taxon>Flavobacteriia</taxon>
        <taxon>Flavobacteriales</taxon>
        <taxon>Flavobacteriaceae</taxon>
        <taxon>Aquimarina</taxon>
    </lineage>
</organism>
<dbReference type="SMART" id="SM00028">
    <property type="entry name" value="TPR"/>
    <property type="match status" value="1"/>
</dbReference>
<dbReference type="Pfam" id="PF13181">
    <property type="entry name" value="TPR_8"/>
    <property type="match status" value="1"/>
</dbReference>
<keyword evidence="2" id="KW-0175">Coiled coil</keyword>
<sequence>MKIINLICVLIMGTIIISCQKSENTVTNSKDYVAYLQKKENQVQKDALVQLKFWNTKIKKDSMQISAMGKAAQVYSNLFQTTGNIKYLKQAEQILTKSVEIAAIKKEGYLLALARNYISQHRFREAKTAAEGAYMLNPNKASKMVLFDIYMELGEYDKSKKHLEGIVDQSDYNFLIRLTKWNDYQGNLDATIRNMEKAKTIAESSKKEGLMLWSYTNLADYYGHAGRIRDSYEHYLKALQIDPSNSYAKKGIAWIVYSYEYNPEEALKIIEAIAETHQSPDYFLLKAEIAEYQGNKEDKEQNLKAYFEAINDQRYGDMYNTYTALLLAEEYQEYDIALQIAEKEISNRPTPQSYILKANILNLIGNHEQALKIAKEYVVDKTFEPEANYQVAQIYKANKLLDEINPIKKELIESNYELGPVLSQKILEL</sequence>
<comment type="caution">
    <text evidence="3">The sequence shown here is derived from an EMBL/GenBank/DDBJ whole genome shotgun (WGS) entry which is preliminary data.</text>
</comment>
<gene>
    <name evidence="3" type="ORF">FOF46_04085</name>
</gene>
<dbReference type="RefSeq" id="WP_143915550.1">
    <property type="nucleotide sequence ID" value="NZ_CANMIK010000007.1"/>
</dbReference>
<name>A0A554VPS0_9FLAO</name>
<reference evidence="3 4" key="1">
    <citation type="submission" date="2019-07" db="EMBL/GenBank/DDBJ databases">
        <title>The draft genome sequence of Aquimarina algiphila M91.</title>
        <authorList>
            <person name="Meng X."/>
        </authorList>
    </citation>
    <scope>NUCLEOTIDE SEQUENCE [LARGE SCALE GENOMIC DNA]</scope>
    <source>
        <strain evidence="3 4">M91</strain>
    </source>
</reference>
<evidence type="ECO:0008006" key="5">
    <source>
        <dbReference type="Google" id="ProtNLM"/>
    </source>
</evidence>
<dbReference type="OrthoDB" id="1399920at2"/>
<keyword evidence="1" id="KW-0802">TPR repeat</keyword>
<evidence type="ECO:0000256" key="2">
    <source>
        <dbReference type="SAM" id="Coils"/>
    </source>
</evidence>
<dbReference type="InterPro" id="IPR011990">
    <property type="entry name" value="TPR-like_helical_dom_sf"/>
</dbReference>
<protein>
    <recommendedName>
        <fullName evidence="5">Cell surface protein</fullName>
    </recommendedName>
</protein>
<dbReference type="Proteomes" id="UP000318833">
    <property type="component" value="Unassembled WGS sequence"/>
</dbReference>